<dbReference type="GO" id="GO:0015420">
    <property type="term" value="F:ABC-type vitamin B12 transporter activity"/>
    <property type="evidence" value="ECO:0007669"/>
    <property type="project" value="UniProtKB-UniRule"/>
</dbReference>
<keyword evidence="11" id="KW-1185">Reference proteome</keyword>
<dbReference type="RefSeq" id="WP_101954793.1">
    <property type="nucleotide sequence ID" value="NZ_JAJHTL010000005.1"/>
</dbReference>
<evidence type="ECO:0000313" key="10">
    <source>
        <dbReference type="EMBL" id="MBE7694693.1"/>
    </source>
</evidence>
<dbReference type="NCBIfam" id="TIGR00380">
    <property type="entry name" value="cobal_cbiB"/>
    <property type="match status" value="1"/>
</dbReference>
<evidence type="ECO:0000256" key="8">
    <source>
        <dbReference type="ARBA" id="ARBA00023136"/>
    </source>
</evidence>
<keyword evidence="5 9" id="KW-0169">Cobalamin biosynthesis</keyword>
<keyword evidence="4 9" id="KW-1003">Cell membrane</keyword>
<comment type="function">
    <text evidence="9">Converts cobyric acid to cobinamide by the addition of aminopropanol on the F carboxylic group.</text>
</comment>
<comment type="pathway">
    <text evidence="2 9">Cofactor biosynthesis; adenosylcobalamin biosynthesis.</text>
</comment>
<feature type="transmembrane region" description="Helical" evidence="9">
    <location>
        <begin position="291"/>
        <end position="311"/>
    </location>
</feature>
<evidence type="ECO:0000313" key="11">
    <source>
        <dbReference type="Proteomes" id="UP000806077"/>
    </source>
</evidence>
<evidence type="ECO:0000256" key="2">
    <source>
        <dbReference type="ARBA" id="ARBA00004953"/>
    </source>
</evidence>
<feature type="transmembrane region" description="Helical" evidence="9">
    <location>
        <begin position="82"/>
        <end position="102"/>
    </location>
</feature>
<name>A0AAP1REJ5_9FLAO</name>
<dbReference type="Pfam" id="PF03186">
    <property type="entry name" value="CobD_Cbib"/>
    <property type="match status" value="1"/>
</dbReference>
<evidence type="ECO:0000256" key="9">
    <source>
        <dbReference type="HAMAP-Rule" id="MF_00024"/>
    </source>
</evidence>
<dbReference type="Proteomes" id="UP000806077">
    <property type="component" value="Unassembled WGS sequence"/>
</dbReference>
<dbReference type="InterPro" id="IPR004485">
    <property type="entry name" value="Cobalamin_biosynth_CobD/CbiB"/>
</dbReference>
<feature type="transmembrane region" description="Helical" evidence="9">
    <location>
        <begin position="156"/>
        <end position="177"/>
    </location>
</feature>
<comment type="similarity">
    <text evidence="3 9">Belongs to the CobD/CbiB family.</text>
</comment>
<accession>A0AAP1REJ5</accession>
<sequence length="314" mass="35557">MALNAIYILISAFLLDLIFGDPKKLPHLIIAFGNSISLGEKWLNKKNNQFLKGAFLSIFLVSISFIAPYFSIKWLNLNDYKILASIFSVLMLFYCLANKTLVKEGYAVFNTLKKEGLEAGRKRLSWIVGRETTNLNEQQIRIATFETMSENLSDGVIAPLFYFLIFGVPGAMAYKMINTFDSMIGYKSDRYFWFGKFAAKLDDVANYIPARITAILMLVVQNKISGIPTVFKEGKKHSSPNAGYPEAALAYILNCQFGGSNYYHGKLVEKPFIGTNNRIIKHEEIKIVHQINYKVSILFVLLMISVFLLTVKYA</sequence>
<dbReference type="GO" id="GO:0009236">
    <property type="term" value="P:cobalamin biosynthetic process"/>
    <property type="evidence" value="ECO:0007669"/>
    <property type="project" value="UniProtKB-UniRule"/>
</dbReference>
<dbReference type="PANTHER" id="PTHR34308:SF1">
    <property type="entry name" value="COBALAMIN BIOSYNTHESIS PROTEIN CBIB"/>
    <property type="match status" value="1"/>
</dbReference>
<comment type="caution">
    <text evidence="9">Lacks conserved residue(s) required for the propagation of feature annotation.</text>
</comment>
<keyword evidence="6 9" id="KW-0812">Transmembrane</keyword>
<keyword evidence="7 9" id="KW-1133">Transmembrane helix</keyword>
<evidence type="ECO:0000256" key="6">
    <source>
        <dbReference type="ARBA" id="ARBA00022692"/>
    </source>
</evidence>
<dbReference type="EMBL" id="WXXV01000004">
    <property type="protein sequence ID" value="MBE7694693.1"/>
    <property type="molecule type" value="Genomic_DNA"/>
</dbReference>
<evidence type="ECO:0000256" key="4">
    <source>
        <dbReference type="ARBA" id="ARBA00022475"/>
    </source>
</evidence>
<keyword evidence="8 9" id="KW-0472">Membrane</keyword>
<reference evidence="10 11" key="1">
    <citation type="journal article" date="2020" name="Int. J. Syst. Evol. Microbiol.">
        <title>Tenacibaculum piscium sp. nov., isolated from skin ulcers of sea-farmed fish, and description of Tenacibaculum finnmarkense sp. nov. with subdivision into genomovars finnmarkense and ulcerans.</title>
        <authorList>
            <person name="Olsen A.B."/>
            <person name="Spilsberg B."/>
            <person name="Nilsen H.K."/>
            <person name="Lagesen K."/>
            <person name="Gulla S."/>
            <person name="Avendano-Herrera R."/>
            <person name="Irgang R."/>
            <person name="Duchaud E."/>
            <person name="Colquhoun D.J."/>
        </authorList>
    </citation>
    <scope>NUCLEOTIDE SEQUENCE [LARGE SCALE GENOMIC DNA]</scope>
    <source>
        <strain evidence="10 11">TNO037</strain>
    </source>
</reference>
<comment type="subcellular location">
    <subcellularLocation>
        <location evidence="1 9">Cell membrane</location>
        <topology evidence="1 9">Multi-pass membrane protein</topology>
    </subcellularLocation>
</comment>
<dbReference type="GO" id="GO:0005886">
    <property type="term" value="C:plasma membrane"/>
    <property type="evidence" value="ECO:0007669"/>
    <property type="project" value="UniProtKB-SubCell"/>
</dbReference>
<dbReference type="GO" id="GO:0048472">
    <property type="term" value="F:threonine-phosphate decarboxylase activity"/>
    <property type="evidence" value="ECO:0007669"/>
    <property type="project" value="InterPro"/>
</dbReference>
<evidence type="ECO:0000256" key="3">
    <source>
        <dbReference type="ARBA" id="ARBA00006263"/>
    </source>
</evidence>
<dbReference type="HAMAP" id="MF_00024">
    <property type="entry name" value="CobD_CbiB"/>
    <property type="match status" value="1"/>
</dbReference>
<dbReference type="PANTHER" id="PTHR34308">
    <property type="entry name" value="COBALAMIN BIOSYNTHESIS PROTEIN CBIB"/>
    <property type="match status" value="1"/>
</dbReference>
<evidence type="ECO:0000256" key="7">
    <source>
        <dbReference type="ARBA" id="ARBA00022989"/>
    </source>
</evidence>
<evidence type="ECO:0000256" key="1">
    <source>
        <dbReference type="ARBA" id="ARBA00004651"/>
    </source>
</evidence>
<proteinExistence type="inferred from homology"/>
<organism evidence="10 11">
    <name type="scientific">Tenacibaculum finnmarkense genomovar finnmarkense</name>
    <dbReference type="NCBI Taxonomy" id="1458503"/>
    <lineage>
        <taxon>Bacteria</taxon>
        <taxon>Pseudomonadati</taxon>
        <taxon>Bacteroidota</taxon>
        <taxon>Flavobacteriia</taxon>
        <taxon>Flavobacteriales</taxon>
        <taxon>Flavobacteriaceae</taxon>
        <taxon>Tenacibaculum</taxon>
        <taxon>Tenacibaculum finnmarkense</taxon>
    </lineage>
</organism>
<feature type="transmembrane region" description="Helical" evidence="9">
    <location>
        <begin position="50"/>
        <end position="70"/>
    </location>
</feature>
<dbReference type="AlphaFoldDB" id="A0AAP1REJ5"/>
<comment type="caution">
    <text evidence="10">The sequence shown here is derived from an EMBL/GenBank/DDBJ whole genome shotgun (WGS) entry which is preliminary data.</text>
</comment>
<protein>
    <recommendedName>
        <fullName evidence="9">Cobalamin biosynthesis protein CobD</fullName>
    </recommendedName>
</protein>
<gene>
    <name evidence="9 10" type="primary">cobD</name>
    <name evidence="10" type="ORF">F7645_04550</name>
</gene>
<evidence type="ECO:0000256" key="5">
    <source>
        <dbReference type="ARBA" id="ARBA00022573"/>
    </source>
</evidence>